<reference evidence="1" key="1">
    <citation type="submission" date="2022-07" db="EMBL/GenBank/DDBJ databases">
        <title>Tahibacter sp., a new gammaproteobacterium isolated from the silt sample collected at pig farm.</title>
        <authorList>
            <person name="Chen H."/>
        </authorList>
    </citation>
    <scope>NUCLEOTIDE SEQUENCE</scope>
    <source>
        <strain evidence="1">P2K</strain>
    </source>
</reference>
<dbReference type="RefSeq" id="WP_255916581.1">
    <property type="nucleotide sequence ID" value="NZ_JANFQO010000029.1"/>
</dbReference>
<accession>A0ABT1QYM3</accession>
<name>A0ABT1QYM3_9GAMM</name>
<sequence>MSQNLVSLTITDEHVATVEAALAQIEGVFTHLISLSEEDRRSLTRMGQKSEAFCRQTLSVLEQNPNVVPPSIDLAAARQDMAALERLRPLLDRIERLAERGADTEAALGSDIMVTALEGYALLKAIGGSQGLDSLRRELSARFAKKRVKEVGEVPA</sequence>
<gene>
    <name evidence="1" type="ORF">NM961_21985</name>
</gene>
<comment type="caution">
    <text evidence="1">The sequence shown here is derived from an EMBL/GenBank/DDBJ whole genome shotgun (WGS) entry which is preliminary data.</text>
</comment>
<organism evidence="1 2">
    <name type="scientific">Tahibacter harae</name>
    <dbReference type="NCBI Taxonomy" id="2963937"/>
    <lineage>
        <taxon>Bacteria</taxon>
        <taxon>Pseudomonadati</taxon>
        <taxon>Pseudomonadota</taxon>
        <taxon>Gammaproteobacteria</taxon>
        <taxon>Lysobacterales</taxon>
        <taxon>Rhodanobacteraceae</taxon>
        <taxon>Tahibacter</taxon>
    </lineage>
</organism>
<evidence type="ECO:0000313" key="1">
    <source>
        <dbReference type="EMBL" id="MCQ4167394.1"/>
    </source>
</evidence>
<dbReference type="Proteomes" id="UP001165498">
    <property type="component" value="Unassembled WGS sequence"/>
</dbReference>
<evidence type="ECO:0000313" key="2">
    <source>
        <dbReference type="Proteomes" id="UP001165498"/>
    </source>
</evidence>
<dbReference type="EMBL" id="JANFQO010000029">
    <property type="protein sequence ID" value="MCQ4167394.1"/>
    <property type="molecule type" value="Genomic_DNA"/>
</dbReference>
<protein>
    <submittedName>
        <fullName evidence="1">Uncharacterized protein</fullName>
    </submittedName>
</protein>
<keyword evidence="2" id="KW-1185">Reference proteome</keyword>
<proteinExistence type="predicted"/>